<feature type="transmembrane region" description="Helical" evidence="1">
    <location>
        <begin position="7"/>
        <end position="26"/>
    </location>
</feature>
<name>A0A3B0WL26_9ZZZZ</name>
<keyword evidence="1" id="KW-0812">Transmembrane</keyword>
<dbReference type="AlphaFoldDB" id="A0A3B0WL26"/>
<feature type="transmembrane region" description="Helical" evidence="1">
    <location>
        <begin position="78"/>
        <end position="96"/>
    </location>
</feature>
<sequence>MKNYFIYGFFGLFTGIVMSLIGFSDFNEVHKMFTLSDFRMTFAFVGAVMLLAVGFVVFDHRKQTPRKKFNKGTISGSFIFGAGWAITGSCPIIAMIQLGEGQLAAVFVIFGIYFGVWVYRRLTSGITGLDTGVCGE</sequence>
<keyword evidence="1" id="KW-1133">Transmembrane helix</keyword>
<dbReference type="Pfam" id="PF04143">
    <property type="entry name" value="Sulf_transp"/>
    <property type="match status" value="1"/>
</dbReference>
<proteinExistence type="predicted"/>
<gene>
    <name evidence="2" type="ORF">MNBD_GAMMA07-562</name>
</gene>
<protein>
    <submittedName>
        <fullName evidence="2">Uncharacterized protein</fullName>
    </submittedName>
</protein>
<reference evidence="2" key="1">
    <citation type="submission" date="2018-06" db="EMBL/GenBank/DDBJ databases">
        <authorList>
            <person name="Zhirakovskaya E."/>
        </authorList>
    </citation>
    <scope>NUCLEOTIDE SEQUENCE</scope>
</reference>
<accession>A0A3B0WL26</accession>
<evidence type="ECO:0000313" key="2">
    <source>
        <dbReference type="EMBL" id="VAW56575.1"/>
    </source>
</evidence>
<evidence type="ECO:0000256" key="1">
    <source>
        <dbReference type="SAM" id="Phobius"/>
    </source>
</evidence>
<feature type="transmembrane region" description="Helical" evidence="1">
    <location>
        <begin position="38"/>
        <end position="58"/>
    </location>
</feature>
<keyword evidence="1" id="KW-0472">Membrane</keyword>
<dbReference type="InterPro" id="IPR007272">
    <property type="entry name" value="Sulf_transp_TsuA/YedE"/>
</dbReference>
<feature type="transmembrane region" description="Helical" evidence="1">
    <location>
        <begin position="102"/>
        <end position="119"/>
    </location>
</feature>
<organism evidence="2">
    <name type="scientific">hydrothermal vent metagenome</name>
    <dbReference type="NCBI Taxonomy" id="652676"/>
    <lineage>
        <taxon>unclassified sequences</taxon>
        <taxon>metagenomes</taxon>
        <taxon>ecological metagenomes</taxon>
    </lineage>
</organism>
<dbReference type="EMBL" id="UOFF01000251">
    <property type="protein sequence ID" value="VAW56575.1"/>
    <property type="molecule type" value="Genomic_DNA"/>
</dbReference>